<dbReference type="Gene3D" id="3.40.50.300">
    <property type="entry name" value="P-loop containing nucleotide triphosphate hydrolases"/>
    <property type="match status" value="1"/>
</dbReference>
<keyword evidence="3" id="KW-0472">Membrane</keyword>
<dbReference type="SUPFAM" id="SSF52540">
    <property type="entry name" value="P-loop containing nucleoside triphosphate hydrolases"/>
    <property type="match status" value="1"/>
</dbReference>
<comment type="similarity">
    <text evidence="6">Belongs to the AAA ATPase family.</text>
</comment>
<dbReference type="Proteomes" id="UP000226192">
    <property type="component" value="Unassembled WGS sequence"/>
</dbReference>
<proteinExistence type="inferred from homology"/>
<evidence type="ECO:0000256" key="4">
    <source>
        <dbReference type="ARBA" id="ARBA00022840"/>
    </source>
</evidence>
<keyword evidence="10" id="KW-1185">Reference proteome</keyword>
<comment type="subcellular location">
    <subcellularLocation>
        <location evidence="1">Mitochondrion outer membrane</location>
        <topology evidence="1">Single-pass membrane protein</topology>
    </subcellularLocation>
</comment>
<dbReference type="GO" id="GO:0140570">
    <property type="term" value="P:extraction of mislocalized protein from mitochondrial outer membrane"/>
    <property type="evidence" value="ECO:0007669"/>
    <property type="project" value="TreeGrafter"/>
</dbReference>
<dbReference type="InterPro" id="IPR003959">
    <property type="entry name" value="ATPase_AAA_core"/>
</dbReference>
<dbReference type="Pfam" id="PF17862">
    <property type="entry name" value="AAA_lid_3"/>
    <property type="match status" value="1"/>
</dbReference>
<gene>
    <name evidence="9" type="ORF">CDD81_4187</name>
</gene>
<accession>A0A2C5XW98</accession>
<name>A0A2C5XW98_9HYPO</name>
<dbReference type="OrthoDB" id="10254455at2759"/>
<sequence>MMSERRKLGDVALDLLLFTGMMTAGLYVARNLLSPMLSNLTDPDREKHEQTRRQAKSHLERIKRREKSRKQDGHDDGGTSMATSGIEDLALNEYENLIALEMVAPEDIHVGFNDIGGLEMIIEELKESVIYPLTMPHLYSHAASLLCAPSGVLLFGPPGCGKTMLAKAVAHESGASFINLHISTMTEKWYGDSNKIVRAVFSLARKMQPAIIFIDEIDAVLGTRRSGEHEASGMVKAEFMTLWDGLTSASSSGMPAQIVVLGATNRIHDIDEAILRRMPKKFPVPLPGLEQRRRILQLILGDAKTDEQNFDVDIVASMTAGMSGSDIKEACRDAAMAPVREYMRKQQGNDRRPRAVDADQFRGIRTDDFLRHRGPQLPLASSSVDSRGPDDAVAD</sequence>
<dbReference type="Gene3D" id="1.10.8.60">
    <property type="match status" value="1"/>
</dbReference>
<dbReference type="AlphaFoldDB" id="A0A2C5XW98"/>
<evidence type="ECO:0000256" key="7">
    <source>
        <dbReference type="SAM" id="MobiDB-lite"/>
    </source>
</evidence>
<dbReference type="GO" id="GO:0005741">
    <property type="term" value="C:mitochondrial outer membrane"/>
    <property type="evidence" value="ECO:0007669"/>
    <property type="project" value="UniProtKB-SubCell"/>
</dbReference>
<keyword evidence="4 6" id="KW-0067">ATP-binding</keyword>
<dbReference type="PROSITE" id="PS00674">
    <property type="entry name" value="AAA"/>
    <property type="match status" value="1"/>
</dbReference>
<dbReference type="Pfam" id="PF00004">
    <property type="entry name" value="AAA"/>
    <property type="match status" value="1"/>
</dbReference>
<dbReference type="InterPro" id="IPR003960">
    <property type="entry name" value="ATPase_AAA_CS"/>
</dbReference>
<dbReference type="GO" id="GO:0005524">
    <property type="term" value="F:ATP binding"/>
    <property type="evidence" value="ECO:0007669"/>
    <property type="project" value="UniProtKB-KW"/>
</dbReference>
<feature type="region of interest" description="Disordered" evidence="7">
    <location>
        <begin position="365"/>
        <end position="395"/>
    </location>
</feature>
<dbReference type="InterPro" id="IPR051701">
    <property type="entry name" value="Mito_OM_Translocase_MSP1"/>
</dbReference>
<protein>
    <recommendedName>
        <fullName evidence="8">AAA+ ATPase domain-containing protein</fullName>
    </recommendedName>
</protein>
<dbReference type="FunFam" id="3.40.50.300:FF:000538">
    <property type="entry name" value="ATPase family AAA domain-containing protein 1"/>
    <property type="match status" value="1"/>
</dbReference>
<dbReference type="PANTHER" id="PTHR45644:SF3">
    <property type="entry name" value="FI08533P-RELATED"/>
    <property type="match status" value="1"/>
</dbReference>
<dbReference type="GO" id="GO:0140567">
    <property type="term" value="F:membrane protein dislocase activity"/>
    <property type="evidence" value="ECO:0007669"/>
    <property type="project" value="UniProtKB-ARBA"/>
</dbReference>
<dbReference type="InterPro" id="IPR027417">
    <property type="entry name" value="P-loop_NTPase"/>
</dbReference>
<keyword evidence="5" id="KW-0496">Mitochondrion</keyword>
<dbReference type="InterPro" id="IPR003593">
    <property type="entry name" value="AAA+_ATPase"/>
</dbReference>
<evidence type="ECO:0000256" key="2">
    <source>
        <dbReference type="ARBA" id="ARBA00022741"/>
    </source>
</evidence>
<dbReference type="EMBL" id="NJET01000279">
    <property type="protein sequence ID" value="PHH58881.1"/>
    <property type="molecule type" value="Genomic_DNA"/>
</dbReference>
<dbReference type="GO" id="GO:0016887">
    <property type="term" value="F:ATP hydrolysis activity"/>
    <property type="evidence" value="ECO:0007669"/>
    <property type="project" value="InterPro"/>
</dbReference>
<evidence type="ECO:0000256" key="5">
    <source>
        <dbReference type="ARBA" id="ARBA00023128"/>
    </source>
</evidence>
<evidence type="ECO:0000256" key="3">
    <source>
        <dbReference type="ARBA" id="ARBA00022787"/>
    </source>
</evidence>
<reference evidence="9 10" key="1">
    <citation type="submission" date="2017-06" db="EMBL/GenBank/DDBJ databases">
        <title>Ant-infecting Ophiocordyceps genomes reveal a high diversity of potential behavioral manipulation genes and a possible major role for enterotoxins.</title>
        <authorList>
            <person name="De Bekker C."/>
            <person name="Evans H.C."/>
            <person name="Brachmann A."/>
            <person name="Hughes D.P."/>
        </authorList>
    </citation>
    <scope>NUCLEOTIDE SEQUENCE [LARGE SCALE GENOMIC DNA]</scope>
    <source>
        <strain evidence="9 10">Map64</strain>
    </source>
</reference>
<evidence type="ECO:0000256" key="6">
    <source>
        <dbReference type="RuleBase" id="RU003651"/>
    </source>
</evidence>
<dbReference type="InterPro" id="IPR041569">
    <property type="entry name" value="AAA_lid_3"/>
</dbReference>
<dbReference type="STRING" id="1399860.A0A2C5XW98"/>
<dbReference type="PANTHER" id="PTHR45644">
    <property type="entry name" value="AAA ATPASE, PUTATIVE (AFU_ORTHOLOGUE AFUA_2G12920)-RELATED-RELATED"/>
    <property type="match status" value="1"/>
</dbReference>
<comment type="caution">
    <text evidence="9">The sequence shown here is derived from an EMBL/GenBank/DDBJ whole genome shotgun (WGS) entry which is preliminary data.</text>
</comment>
<feature type="region of interest" description="Disordered" evidence="7">
    <location>
        <begin position="39"/>
        <end position="83"/>
    </location>
</feature>
<evidence type="ECO:0000313" key="9">
    <source>
        <dbReference type="EMBL" id="PHH58881.1"/>
    </source>
</evidence>
<feature type="compositionally biased region" description="Basic and acidic residues" evidence="7">
    <location>
        <begin position="42"/>
        <end position="60"/>
    </location>
</feature>
<keyword evidence="3" id="KW-1000">Mitochondrion outer membrane</keyword>
<organism evidence="9 10">
    <name type="scientific">Ophiocordyceps australis</name>
    <dbReference type="NCBI Taxonomy" id="1399860"/>
    <lineage>
        <taxon>Eukaryota</taxon>
        <taxon>Fungi</taxon>
        <taxon>Dikarya</taxon>
        <taxon>Ascomycota</taxon>
        <taxon>Pezizomycotina</taxon>
        <taxon>Sordariomycetes</taxon>
        <taxon>Hypocreomycetidae</taxon>
        <taxon>Hypocreales</taxon>
        <taxon>Ophiocordycipitaceae</taxon>
        <taxon>Ophiocordyceps</taxon>
    </lineage>
</organism>
<feature type="domain" description="AAA+ ATPase" evidence="8">
    <location>
        <begin position="148"/>
        <end position="288"/>
    </location>
</feature>
<evidence type="ECO:0000313" key="10">
    <source>
        <dbReference type="Proteomes" id="UP000226192"/>
    </source>
</evidence>
<dbReference type="SMART" id="SM00382">
    <property type="entry name" value="AAA"/>
    <property type="match status" value="1"/>
</dbReference>
<keyword evidence="2 6" id="KW-0547">Nucleotide-binding</keyword>
<evidence type="ECO:0000259" key="8">
    <source>
        <dbReference type="SMART" id="SM00382"/>
    </source>
</evidence>
<evidence type="ECO:0000256" key="1">
    <source>
        <dbReference type="ARBA" id="ARBA00004572"/>
    </source>
</evidence>